<feature type="transmembrane region" description="Helical" evidence="5">
    <location>
        <begin position="272"/>
        <end position="302"/>
    </location>
</feature>
<comment type="subcellular location">
    <subcellularLocation>
        <location evidence="1">Membrane</location>
        <topology evidence="1">Multi-pass membrane protein</topology>
    </subcellularLocation>
</comment>
<proteinExistence type="predicted"/>
<dbReference type="InterPro" id="IPR002293">
    <property type="entry name" value="AA/rel_permease1"/>
</dbReference>
<sequence>MKEPSSSNTKKLSQLASTAICGNDITSSVLYVSALCIVYAGQYAFIALLIVGVVLFFFRKIYGEAVGALPLNGGAYNILLNTTSKGNASLAACLTILSYMATAVLSASEAMHYLHSVFPYFPVIIATMVILTIFLFLTIGGISESATVSIIIFLIHMAVLIILIGSCIYYVIVNGLSMASFNFHSPLKTSVSTAIFLGFSTAMLGITGFETSANFVEEQQPGVFPKTLRNMWILVTVINPVIALLAVCIIPLDVVEGHEAAFLSFMGTKTAGSWLALVVSLDAALVLSGAVLTAFIGVNGLMKRMTLDRIFPQALLKENKKGSSPRILIVFYILCFSILFITEGQLAPLAGVYTISFLSVMAFFGFGNLLLKIKRAKLPRPEYAPSGLVILGILGIIIALYGNVKLHPDYLVVFLQYFIPAILIIYIFLKRKVVIHYLLIYANSVFDKIQRASVFSRFHLTKEMRKLNRQPFVYFTKGDNIAILNKVIIYVKENEITQKLKIVTVLQKEQQLNETFVRDFEALDRAYPDIKIEYIQVPGVFGPEIIDKLSRDWNIPHNFMFIGSPSDRFPHRLQDLGGVRLII</sequence>
<feature type="transmembrane region" description="Helical" evidence="5">
    <location>
        <begin position="88"/>
        <end position="108"/>
    </location>
</feature>
<keyword evidence="3 5" id="KW-1133">Transmembrane helix</keyword>
<evidence type="ECO:0000256" key="1">
    <source>
        <dbReference type="ARBA" id="ARBA00004141"/>
    </source>
</evidence>
<evidence type="ECO:0000256" key="2">
    <source>
        <dbReference type="ARBA" id="ARBA00022692"/>
    </source>
</evidence>
<dbReference type="GO" id="GO:0016020">
    <property type="term" value="C:membrane"/>
    <property type="evidence" value="ECO:0007669"/>
    <property type="project" value="UniProtKB-SubCell"/>
</dbReference>
<keyword evidence="4 5" id="KW-0472">Membrane</keyword>
<gene>
    <name evidence="6" type="ORF">EFY79_10715</name>
</gene>
<feature type="transmembrane region" description="Helical" evidence="5">
    <location>
        <begin position="347"/>
        <end position="371"/>
    </location>
</feature>
<keyword evidence="2 5" id="KW-0812">Transmembrane</keyword>
<name>A0A3M9NEE1_9BACT</name>
<dbReference type="PANTHER" id="PTHR43243:SF11">
    <property type="entry name" value="AMINO ACID PERMEASE_ SLC12A DOMAIN-CONTAINING PROTEIN"/>
    <property type="match status" value="1"/>
</dbReference>
<dbReference type="Proteomes" id="UP000267223">
    <property type="component" value="Unassembled WGS sequence"/>
</dbReference>
<feature type="transmembrane region" description="Helical" evidence="5">
    <location>
        <begin position="32"/>
        <end position="58"/>
    </location>
</feature>
<feature type="transmembrane region" description="Helical" evidence="5">
    <location>
        <begin position="120"/>
        <end position="139"/>
    </location>
</feature>
<evidence type="ECO:0000256" key="5">
    <source>
        <dbReference type="SAM" id="Phobius"/>
    </source>
</evidence>
<dbReference type="GO" id="GO:0015171">
    <property type="term" value="F:amino acid transmembrane transporter activity"/>
    <property type="evidence" value="ECO:0007669"/>
    <property type="project" value="TreeGrafter"/>
</dbReference>
<dbReference type="EMBL" id="RJJR01000008">
    <property type="protein sequence ID" value="RNI36154.1"/>
    <property type="molecule type" value="Genomic_DNA"/>
</dbReference>
<evidence type="ECO:0000313" key="7">
    <source>
        <dbReference type="Proteomes" id="UP000267223"/>
    </source>
</evidence>
<dbReference type="RefSeq" id="WP_123120707.1">
    <property type="nucleotide sequence ID" value="NZ_RJJR01000008.1"/>
</dbReference>
<protein>
    <submittedName>
        <fullName evidence="6">APC family permease</fullName>
    </submittedName>
</protein>
<evidence type="ECO:0000313" key="6">
    <source>
        <dbReference type="EMBL" id="RNI36154.1"/>
    </source>
</evidence>
<evidence type="ECO:0000256" key="3">
    <source>
        <dbReference type="ARBA" id="ARBA00022989"/>
    </source>
</evidence>
<feature type="transmembrane region" description="Helical" evidence="5">
    <location>
        <begin position="192"/>
        <end position="210"/>
    </location>
</feature>
<feature type="transmembrane region" description="Helical" evidence="5">
    <location>
        <begin position="151"/>
        <end position="172"/>
    </location>
</feature>
<feature type="transmembrane region" description="Helical" evidence="5">
    <location>
        <begin position="410"/>
        <end position="429"/>
    </location>
</feature>
<keyword evidence="7" id="KW-1185">Reference proteome</keyword>
<feature type="transmembrane region" description="Helical" evidence="5">
    <location>
        <begin position="231"/>
        <end position="252"/>
    </location>
</feature>
<reference evidence="6 7" key="1">
    <citation type="submission" date="2018-11" db="EMBL/GenBank/DDBJ databases">
        <title>Draft genome sequence of Ferruginibacter sp. BO-59.</title>
        <authorList>
            <person name="Im W.T."/>
        </authorList>
    </citation>
    <scope>NUCLEOTIDE SEQUENCE [LARGE SCALE GENOMIC DNA]</scope>
    <source>
        <strain evidence="6 7">BO-59</strain>
    </source>
</reference>
<comment type="caution">
    <text evidence="6">The sequence shown here is derived from an EMBL/GenBank/DDBJ whole genome shotgun (WGS) entry which is preliminary data.</text>
</comment>
<evidence type="ECO:0000256" key="4">
    <source>
        <dbReference type="ARBA" id="ARBA00023136"/>
    </source>
</evidence>
<dbReference type="Pfam" id="PF13520">
    <property type="entry name" value="AA_permease_2"/>
    <property type="match status" value="1"/>
</dbReference>
<feature type="transmembrane region" description="Helical" evidence="5">
    <location>
        <begin position="323"/>
        <end position="341"/>
    </location>
</feature>
<feature type="transmembrane region" description="Helical" evidence="5">
    <location>
        <begin position="383"/>
        <end position="404"/>
    </location>
</feature>
<dbReference type="PANTHER" id="PTHR43243">
    <property type="entry name" value="INNER MEMBRANE TRANSPORTER YGJI-RELATED"/>
    <property type="match status" value="1"/>
</dbReference>
<dbReference type="OrthoDB" id="860831at2"/>
<organism evidence="6 7">
    <name type="scientific">Hanamia caeni</name>
    <dbReference type="NCBI Taxonomy" id="2294116"/>
    <lineage>
        <taxon>Bacteria</taxon>
        <taxon>Pseudomonadati</taxon>
        <taxon>Bacteroidota</taxon>
        <taxon>Chitinophagia</taxon>
        <taxon>Chitinophagales</taxon>
        <taxon>Chitinophagaceae</taxon>
        <taxon>Hanamia</taxon>
    </lineage>
</organism>
<accession>A0A3M9NEE1</accession>
<dbReference type="AlphaFoldDB" id="A0A3M9NEE1"/>
<dbReference type="Gene3D" id="1.20.1740.10">
    <property type="entry name" value="Amino acid/polyamine transporter I"/>
    <property type="match status" value="1"/>
</dbReference>